<protein>
    <submittedName>
        <fullName evidence="3">Uncharacterized protein</fullName>
    </submittedName>
</protein>
<dbReference type="RefSeq" id="WP_277278639.1">
    <property type="nucleotide sequence ID" value="NZ_JAROCY010000012.1"/>
</dbReference>
<organism evidence="3 4">
    <name type="scientific">Novosphingobium cyanobacteriorum</name>
    <dbReference type="NCBI Taxonomy" id="3024215"/>
    <lineage>
        <taxon>Bacteria</taxon>
        <taxon>Pseudomonadati</taxon>
        <taxon>Pseudomonadota</taxon>
        <taxon>Alphaproteobacteria</taxon>
        <taxon>Sphingomonadales</taxon>
        <taxon>Sphingomonadaceae</taxon>
        <taxon>Novosphingobium</taxon>
    </lineage>
</organism>
<keyword evidence="2" id="KW-0732">Signal</keyword>
<dbReference type="EMBL" id="JAROCY010000012">
    <property type="protein sequence ID" value="MDF8334196.1"/>
    <property type="molecule type" value="Genomic_DNA"/>
</dbReference>
<evidence type="ECO:0000313" key="3">
    <source>
        <dbReference type="EMBL" id="MDF8334196.1"/>
    </source>
</evidence>
<gene>
    <name evidence="3" type="ORF">POM99_13355</name>
</gene>
<proteinExistence type="predicted"/>
<feature type="signal peptide" evidence="2">
    <location>
        <begin position="1"/>
        <end position="22"/>
    </location>
</feature>
<sequence length="255" mass="26648">MHGTKAALAMIALAALAGCDGAEESAATASASATADAAQAPSEAASAEASAVPEASATPEAPAITAASYPPRDDCAKRPGWRDFRAKLGLAVARRDADALAALTSPEVQLDYGGGHGLDTLRKRLDDKDYRLWDKLAAILPLGCGFQGGLAAMPWVFWNTPESLDPYQGMWVTGTDVPLLETASATAKPLASLDWALVEAAPRMEASPKFLKVTLPASKTTGFVEAKKLRSVIDYRMIAEPKDGGWHITAVIAGD</sequence>
<comment type="caution">
    <text evidence="3">The sequence shown here is derived from an EMBL/GenBank/DDBJ whole genome shotgun (WGS) entry which is preliminary data.</text>
</comment>
<keyword evidence="4" id="KW-1185">Reference proteome</keyword>
<evidence type="ECO:0000256" key="1">
    <source>
        <dbReference type="SAM" id="MobiDB-lite"/>
    </source>
</evidence>
<accession>A0ABT6CJX6</accession>
<evidence type="ECO:0000313" key="4">
    <source>
        <dbReference type="Proteomes" id="UP001222770"/>
    </source>
</evidence>
<feature type="chain" id="PRO_5047491843" evidence="2">
    <location>
        <begin position="23"/>
        <end position="255"/>
    </location>
</feature>
<reference evidence="3 4" key="1">
    <citation type="submission" date="2023-03" db="EMBL/GenBank/DDBJ databases">
        <title>Novosphingobium cyanobacteriorum sp. nov., isolated from a eutrophic reservoir during the Microcystis bloom period.</title>
        <authorList>
            <person name="Kang M."/>
            <person name="Le V."/>
            <person name="Ko S.-R."/>
            <person name="Lee S.-A."/>
            <person name="Ahn C.-Y."/>
        </authorList>
    </citation>
    <scope>NUCLEOTIDE SEQUENCE [LARGE SCALE GENOMIC DNA]</scope>
    <source>
        <strain evidence="3 4">HBC54</strain>
    </source>
</reference>
<name>A0ABT6CJX6_9SPHN</name>
<feature type="compositionally biased region" description="Low complexity" evidence="1">
    <location>
        <begin position="27"/>
        <end position="68"/>
    </location>
</feature>
<dbReference type="Proteomes" id="UP001222770">
    <property type="component" value="Unassembled WGS sequence"/>
</dbReference>
<dbReference type="PROSITE" id="PS51257">
    <property type="entry name" value="PROKAR_LIPOPROTEIN"/>
    <property type="match status" value="1"/>
</dbReference>
<evidence type="ECO:0000256" key="2">
    <source>
        <dbReference type="SAM" id="SignalP"/>
    </source>
</evidence>
<feature type="region of interest" description="Disordered" evidence="1">
    <location>
        <begin position="27"/>
        <end position="72"/>
    </location>
</feature>